<evidence type="ECO:0000313" key="11">
    <source>
        <dbReference type="Proteomes" id="UP000007652"/>
    </source>
</evidence>
<keyword evidence="5 9" id="KW-0812">Transmembrane</keyword>
<dbReference type="EMBL" id="CAKP01000029">
    <property type="protein sequence ID" value="CCJ32765.1"/>
    <property type="molecule type" value="Genomic_DNA"/>
</dbReference>
<name>I7LFT0_9CLOT</name>
<feature type="transmembrane region" description="Helical" evidence="9">
    <location>
        <begin position="46"/>
        <end position="66"/>
    </location>
</feature>
<feature type="transmembrane region" description="Helical" evidence="9">
    <location>
        <begin position="165"/>
        <end position="189"/>
    </location>
</feature>
<evidence type="ECO:0000256" key="9">
    <source>
        <dbReference type="SAM" id="Phobius"/>
    </source>
</evidence>
<dbReference type="InterPro" id="IPR024529">
    <property type="entry name" value="ECF_trnsprt_substrate-spec"/>
</dbReference>
<comment type="function">
    <text evidence="8">Probably a riboflavin-binding protein that interacts with the energy-coupling factor (ECF) ABC-transporter complex.</text>
</comment>
<dbReference type="AlphaFoldDB" id="I7LFT0"/>
<evidence type="ECO:0000256" key="4">
    <source>
        <dbReference type="ARBA" id="ARBA00022475"/>
    </source>
</evidence>
<evidence type="ECO:0000256" key="3">
    <source>
        <dbReference type="ARBA" id="ARBA00022448"/>
    </source>
</evidence>
<dbReference type="PIRSF" id="PIRSF037778">
    <property type="entry name" value="UCP037778_transp_RibU"/>
    <property type="match status" value="1"/>
</dbReference>
<keyword evidence="11" id="KW-1185">Reference proteome</keyword>
<proteinExistence type="inferred from homology"/>
<dbReference type="GO" id="GO:0005886">
    <property type="term" value="C:plasma membrane"/>
    <property type="evidence" value="ECO:0007669"/>
    <property type="project" value="UniProtKB-SubCell"/>
</dbReference>
<dbReference type="Proteomes" id="UP000007652">
    <property type="component" value="Unassembled WGS sequence"/>
</dbReference>
<evidence type="ECO:0000256" key="7">
    <source>
        <dbReference type="ARBA" id="ARBA00023136"/>
    </source>
</evidence>
<dbReference type="STRING" id="857293.CAAU_0681"/>
<keyword evidence="6 9" id="KW-1133">Transmembrane helix</keyword>
<evidence type="ECO:0000256" key="2">
    <source>
        <dbReference type="ARBA" id="ARBA00005540"/>
    </source>
</evidence>
<evidence type="ECO:0000256" key="6">
    <source>
        <dbReference type="ARBA" id="ARBA00022989"/>
    </source>
</evidence>
<evidence type="ECO:0000313" key="10">
    <source>
        <dbReference type="EMBL" id="CCJ32765.1"/>
    </source>
</evidence>
<dbReference type="InterPro" id="IPR025720">
    <property type="entry name" value="RibU"/>
</dbReference>
<evidence type="ECO:0000256" key="8">
    <source>
        <dbReference type="PIRNR" id="PIRNR037778"/>
    </source>
</evidence>
<gene>
    <name evidence="10" type="ORF">CAAU_0681</name>
</gene>
<dbReference type="Pfam" id="PF12822">
    <property type="entry name" value="ECF_trnsprt"/>
    <property type="match status" value="1"/>
</dbReference>
<keyword evidence="3 8" id="KW-0813">Transport</keyword>
<sequence length="198" mass="21778">MEKIKSKNLSKMIKISILSAIALILMFFEFALPIFPDFLKIDLSEVPVLIGAFALGPLSGILIELMKNLLHFVIKSQTAGIGEMANFLVGCSFVLPAAYIYSKNKSRKGAMVGLLLGVVIMVISASLLNYFVLLPLYEKVLGFPISAIVEWASKVNKNIKDVNSLIVYSIAPFNLLKGTFASLITILIYKRVSPILHK</sequence>
<accession>I7LFT0</accession>
<evidence type="ECO:0000256" key="1">
    <source>
        <dbReference type="ARBA" id="ARBA00004651"/>
    </source>
</evidence>
<comment type="caution">
    <text evidence="10">The sequence shown here is derived from an EMBL/GenBank/DDBJ whole genome shotgun (WGS) entry which is preliminary data.</text>
</comment>
<dbReference type="eggNOG" id="COG3601">
    <property type="taxonomic scope" value="Bacteria"/>
</dbReference>
<protein>
    <recommendedName>
        <fullName evidence="8">Riboflavin transporter</fullName>
    </recommendedName>
</protein>
<feature type="transmembrane region" description="Helical" evidence="9">
    <location>
        <begin position="12"/>
        <end position="34"/>
    </location>
</feature>
<reference evidence="10 11" key="1">
    <citation type="journal article" date="2011" name="J. Bacteriol.">
        <title>Draft genome sequence of Caloramator australicus strain RC3T, a thermoanaerobe from the Great Artesian Basin of Australia.</title>
        <authorList>
            <person name="Ogg C.D."/>
            <person name="Patel B.K.C."/>
        </authorList>
    </citation>
    <scope>NUCLEOTIDE SEQUENCE [LARGE SCALE GENOMIC DNA]</scope>
    <source>
        <strain evidence="10 11">RC3</strain>
    </source>
</reference>
<dbReference type="PANTHER" id="PTHR38438:SF1">
    <property type="entry name" value="RIBOFLAVIN TRANSPORTER RIBU"/>
    <property type="match status" value="1"/>
</dbReference>
<dbReference type="Gene3D" id="1.10.1760.20">
    <property type="match status" value="1"/>
</dbReference>
<feature type="transmembrane region" description="Helical" evidence="9">
    <location>
        <begin position="112"/>
        <end position="133"/>
    </location>
</feature>
<dbReference type="PANTHER" id="PTHR38438">
    <property type="entry name" value="RIBOFLAVIN TRANSPORTER RIBU"/>
    <property type="match status" value="1"/>
</dbReference>
<comment type="subcellular location">
    <subcellularLocation>
        <location evidence="1">Cell membrane</location>
        <topology evidence="1">Multi-pass membrane protein</topology>
    </subcellularLocation>
</comment>
<organism evidence="10 11">
    <name type="scientific">Caloramator australicus RC3</name>
    <dbReference type="NCBI Taxonomy" id="857293"/>
    <lineage>
        <taxon>Bacteria</taxon>
        <taxon>Bacillati</taxon>
        <taxon>Bacillota</taxon>
        <taxon>Clostridia</taxon>
        <taxon>Eubacteriales</taxon>
        <taxon>Clostridiaceae</taxon>
        <taxon>Caloramator</taxon>
    </lineage>
</organism>
<keyword evidence="7 8" id="KW-0472">Membrane</keyword>
<evidence type="ECO:0000256" key="5">
    <source>
        <dbReference type="ARBA" id="ARBA00022692"/>
    </source>
</evidence>
<keyword evidence="4 8" id="KW-1003">Cell membrane</keyword>
<comment type="similarity">
    <text evidence="2 8">Belongs to the prokaryotic riboflavin transporter (P-RFT) (TC 2.A.87) family.</text>
</comment>
<dbReference type="GO" id="GO:0032217">
    <property type="term" value="F:riboflavin transmembrane transporter activity"/>
    <property type="evidence" value="ECO:0007669"/>
    <property type="project" value="UniProtKB-UniRule"/>
</dbReference>